<feature type="compositionally biased region" description="Acidic residues" evidence="1">
    <location>
        <begin position="61"/>
        <end position="95"/>
    </location>
</feature>
<organism evidence="2">
    <name type="scientific">Aspergillus niger</name>
    <dbReference type="NCBI Taxonomy" id="5061"/>
    <lineage>
        <taxon>Eukaryota</taxon>
        <taxon>Fungi</taxon>
        <taxon>Dikarya</taxon>
        <taxon>Ascomycota</taxon>
        <taxon>Pezizomycotina</taxon>
        <taxon>Eurotiomycetes</taxon>
        <taxon>Eurotiomycetidae</taxon>
        <taxon>Eurotiales</taxon>
        <taxon>Aspergillaceae</taxon>
        <taxon>Aspergillus</taxon>
        <taxon>Aspergillus subgen. Circumdati</taxon>
    </lineage>
</organism>
<name>A0AAJ8BV67_ASPNG</name>
<dbReference type="VEuPathDB" id="FungiDB:An01g03140"/>
<gene>
    <name evidence="2" type="ORF">An01g03140</name>
</gene>
<dbReference type="KEGG" id="ang:An01g03140"/>
<dbReference type="PANTHER" id="PTHR35587:SF6">
    <property type="entry name" value="BZIP DOMAIN-CONTAINING PROTEIN"/>
    <property type="match status" value="1"/>
</dbReference>
<feature type="compositionally biased region" description="Low complexity" evidence="1">
    <location>
        <begin position="37"/>
        <end position="48"/>
    </location>
</feature>
<dbReference type="GeneID" id="4978470"/>
<feature type="region of interest" description="Disordered" evidence="1">
    <location>
        <begin position="1"/>
        <end position="134"/>
    </location>
</feature>
<sequence>MATAQAEKPATKTFANDPDDVSDYDSEDDYSDDDTQQKPQQQQQQQQQQRRRRRPQQQNPNDEDDTYYSDEYSDDYDDYDDEDDDYYDDEEEEVQAMERYQPTTISSRDNVPAQPIANGGMQEAEGKTGDDWEDQDGMKLKLELNLDIEVELKAHIHGDLTLSLLVSTFGFYLIFSCLAYKKRYLWTLTNSTLSTTSPLFIRYNPVIGRNSQMVSWYCEVVVKRFFTSNIFGEGGYSLAIRYTLVACSSSTHIREP</sequence>
<evidence type="ECO:0000313" key="2">
    <source>
        <dbReference type="RefSeq" id="XP_059603146.1"/>
    </source>
</evidence>
<feature type="compositionally biased region" description="Basic and acidic residues" evidence="1">
    <location>
        <begin position="124"/>
        <end position="134"/>
    </location>
</feature>
<evidence type="ECO:0000256" key="1">
    <source>
        <dbReference type="SAM" id="MobiDB-lite"/>
    </source>
</evidence>
<reference evidence="2" key="2">
    <citation type="submission" date="2025-08" db="UniProtKB">
        <authorList>
            <consortium name="RefSeq"/>
        </authorList>
    </citation>
    <scope>IDENTIFICATION</scope>
</reference>
<dbReference type="AlphaFoldDB" id="A0AAJ8BV67"/>
<dbReference type="PANTHER" id="PTHR35587">
    <property type="entry name" value="EXPRESSED PROTEIN"/>
    <property type="match status" value="1"/>
</dbReference>
<dbReference type="RefSeq" id="XP_059603146.1">
    <property type="nucleotide sequence ID" value="XM_059746831.1"/>
</dbReference>
<proteinExistence type="predicted"/>
<protein>
    <submittedName>
        <fullName evidence="2">Uncharacterized protein</fullName>
    </submittedName>
</protein>
<feature type="compositionally biased region" description="Acidic residues" evidence="1">
    <location>
        <begin position="17"/>
        <end position="34"/>
    </location>
</feature>
<reference evidence="2" key="1">
    <citation type="submission" date="2025-02" db="EMBL/GenBank/DDBJ databases">
        <authorList>
            <consortium name="NCBI Genome Project"/>
        </authorList>
    </citation>
    <scope>NUCLEOTIDE SEQUENCE</scope>
</reference>
<accession>A0AAJ8BV67</accession>